<dbReference type="InterPro" id="IPR015422">
    <property type="entry name" value="PyrdxlP-dep_Trfase_small"/>
</dbReference>
<keyword evidence="2 7" id="KW-0032">Aminotransferase</keyword>
<dbReference type="InterPro" id="IPR015421">
    <property type="entry name" value="PyrdxlP-dep_Trfase_major"/>
</dbReference>
<dbReference type="InterPro" id="IPR015424">
    <property type="entry name" value="PyrdxlP-dep_Trfase"/>
</dbReference>
<dbReference type="Gene3D" id="3.40.640.10">
    <property type="entry name" value="Type I PLP-dependent aspartate aminotransferase-like (Major domain)"/>
    <property type="match status" value="1"/>
</dbReference>
<dbReference type="PIRSF" id="PIRSF000524">
    <property type="entry name" value="SPT"/>
    <property type="match status" value="1"/>
</dbReference>
<dbReference type="NCBIfam" id="TIGR03301">
    <property type="entry name" value="PhnW-AepZ"/>
    <property type="match status" value="1"/>
</dbReference>
<dbReference type="InterPro" id="IPR012703">
    <property type="entry name" value="NH2EtPonate_pyrv_transaminase"/>
</dbReference>
<sequence length="367" mass="41181">MKPYLLLTPGPLTTSETVKETMMTDWCTWDEDYNLHIVESLRKELVGIATRNTEEYTSVLLQGSGTYCVEAVIGAAIGKNDKLLICSNGAYGDRMGNIAEYYHIDYELLAFDETEQVSVDYVDDYLSNNSDVTHVAFVHCETTTGILNPLKELAHVVKMHGKKLIVDAMSSFGGIPMDVSELGIDFLISSANKCIQGVPGFGFIIARRSELVRCKGVARSLSLDIYDQWETMEKGHGKWRFTSPTHVVRAFKQALTELIEEGGVEARHRRYCENHRVLVEGMRSLGFVTLLDDAIQSPIITSFLYPKTGFDFKAFYTALKSKGFVIYPGKISKADTFRIGNIGDVHPEDFARLVEVVRELSTKFFIH</sequence>
<comment type="subunit">
    <text evidence="7">Homodimer.</text>
</comment>
<evidence type="ECO:0000256" key="9">
    <source>
        <dbReference type="PIRSR" id="PIRSR000524-50"/>
    </source>
</evidence>
<dbReference type="GO" id="GO:0019700">
    <property type="term" value="P:organic phosphonate catabolic process"/>
    <property type="evidence" value="ECO:0007669"/>
    <property type="project" value="UniProtKB-UniRule"/>
</dbReference>
<evidence type="ECO:0000313" key="11">
    <source>
        <dbReference type="EMBL" id="KAA5000839.1"/>
    </source>
</evidence>
<comment type="catalytic activity">
    <reaction evidence="6 7">
        <text>(2-aminoethyl)phosphonate + pyruvate = phosphonoacetaldehyde + L-alanine</text>
        <dbReference type="Rhea" id="RHEA:17021"/>
        <dbReference type="ChEBI" id="CHEBI:15361"/>
        <dbReference type="ChEBI" id="CHEBI:57418"/>
        <dbReference type="ChEBI" id="CHEBI:57972"/>
        <dbReference type="ChEBI" id="CHEBI:58383"/>
        <dbReference type="EC" id="2.6.1.37"/>
    </reaction>
</comment>
<dbReference type="Pfam" id="PF00266">
    <property type="entry name" value="Aminotran_5"/>
    <property type="match status" value="1"/>
</dbReference>
<comment type="function">
    <text evidence="7">Involved in phosphonate degradation.</text>
</comment>
<dbReference type="PANTHER" id="PTHR42778:SF1">
    <property type="entry name" value="2-AMINOETHYLPHOSPHONATE--PYRUVATE TRANSAMINASE"/>
    <property type="match status" value="1"/>
</dbReference>
<comment type="cofactor">
    <cofactor evidence="1 7 9">
        <name>pyridoxal 5'-phosphate</name>
        <dbReference type="ChEBI" id="CHEBI:597326"/>
    </cofactor>
</comment>
<dbReference type="InterPro" id="IPR024169">
    <property type="entry name" value="SP_NH2Trfase/AEP_transaminase"/>
</dbReference>
<dbReference type="NCBIfam" id="NF010006">
    <property type="entry name" value="PRK13479.1"/>
    <property type="match status" value="1"/>
</dbReference>
<comment type="similarity">
    <text evidence="7">Belongs to the class-V pyridoxal-phosphate-dependent aminotransferase family. PhnW subfamily.</text>
</comment>
<keyword evidence="5 7" id="KW-0670">Pyruvate</keyword>
<keyword evidence="3 7" id="KW-0808">Transferase</keyword>
<evidence type="ECO:0000256" key="7">
    <source>
        <dbReference type="HAMAP-Rule" id="MF_01376"/>
    </source>
</evidence>
<keyword evidence="4 7" id="KW-0663">Pyridoxal phosphate</keyword>
<name>A0A642HSQ9_BACFG</name>
<dbReference type="EC" id="2.6.1.37" evidence="7"/>
<accession>A0A642HSQ9</accession>
<comment type="caution">
    <text evidence="11">The sequence shown here is derived from an EMBL/GenBank/DDBJ whole genome shotgun (WGS) entry which is preliminary data.</text>
</comment>
<dbReference type="PANTHER" id="PTHR42778">
    <property type="entry name" value="2-AMINOETHYLPHOSPHONATE--PYRUVATE TRANSAMINASE"/>
    <property type="match status" value="1"/>
</dbReference>
<evidence type="ECO:0000256" key="3">
    <source>
        <dbReference type="ARBA" id="ARBA00022679"/>
    </source>
</evidence>
<protein>
    <recommendedName>
        <fullName evidence="7">2-aminoethylphosphonate--pyruvate transaminase</fullName>
        <ecNumber evidence="7">2.6.1.37</ecNumber>
    </recommendedName>
    <alternativeName>
        <fullName evidence="7">2-aminoethylphosphonate aminotransferase</fullName>
    </alternativeName>
    <alternativeName>
        <fullName evidence="7">AEP transaminase</fullName>
        <shortName evidence="7">AEPT</shortName>
    </alternativeName>
</protein>
<reference evidence="11 12" key="1">
    <citation type="journal article" date="2019" name="Nat. Med.">
        <title>A library of human gut bacterial isolates paired with longitudinal multiomics data enables mechanistic microbiome research.</title>
        <authorList>
            <person name="Poyet M."/>
            <person name="Groussin M."/>
            <person name="Gibbons S.M."/>
            <person name="Avila-Pacheco J."/>
            <person name="Jiang X."/>
            <person name="Kearney S.M."/>
            <person name="Perrotta A.R."/>
            <person name="Berdy B."/>
            <person name="Zhao S."/>
            <person name="Lieberman T.D."/>
            <person name="Swanson P.K."/>
            <person name="Smith M."/>
            <person name="Roesemann S."/>
            <person name="Alexander J.E."/>
            <person name="Rich S.A."/>
            <person name="Livny J."/>
            <person name="Vlamakis H."/>
            <person name="Clish C."/>
            <person name="Bullock K."/>
            <person name="Deik A."/>
            <person name="Scott J."/>
            <person name="Pierce K.A."/>
            <person name="Xavier R.J."/>
            <person name="Alm E.J."/>
        </authorList>
    </citation>
    <scope>NUCLEOTIDE SEQUENCE [LARGE SCALE GENOMIC DNA]</scope>
    <source>
        <strain evidence="11 12">BIOML-A46</strain>
    </source>
</reference>
<dbReference type="SUPFAM" id="SSF53383">
    <property type="entry name" value="PLP-dependent transferases"/>
    <property type="match status" value="1"/>
</dbReference>
<evidence type="ECO:0000256" key="2">
    <source>
        <dbReference type="ARBA" id="ARBA00022576"/>
    </source>
</evidence>
<evidence type="ECO:0000256" key="4">
    <source>
        <dbReference type="ARBA" id="ARBA00022898"/>
    </source>
</evidence>
<evidence type="ECO:0000259" key="10">
    <source>
        <dbReference type="Pfam" id="PF00266"/>
    </source>
</evidence>
<gene>
    <name evidence="7" type="primary">phnW</name>
    <name evidence="11" type="ORF">F2Z89_04680</name>
</gene>
<evidence type="ECO:0000256" key="8">
    <source>
        <dbReference type="PIRSR" id="PIRSR000524-1"/>
    </source>
</evidence>
<organism evidence="11 12">
    <name type="scientific">Bacteroides fragilis</name>
    <dbReference type="NCBI Taxonomy" id="817"/>
    <lineage>
        <taxon>Bacteria</taxon>
        <taxon>Pseudomonadati</taxon>
        <taxon>Bacteroidota</taxon>
        <taxon>Bacteroidia</taxon>
        <taxon>Bacteroidales</taxon>
        <taxon>Bacteroidaceae</taxon>
        <taxon>Bacteroides</taxon>
    </lineage>
</organism>
<evidence type="ECO:0000313" key="12">
    <source>
        <dbReference type="Proteomes" id="UP000460666"/>
    </source>
</evidence>
<feature type="binding site" evidence="8">
    <location>
        <position position="338"/>
    </location>
    <ligand>
        <name>substrate</name>
    </ligand>
</feature>
<dbReference type="InterPro" id="IPR000192">
    <property type="entry name" value="Aminotrans_V_dom"/>
</dbReference>
<dbReference type="RefSeq" id="WP_130071017.1">
    <property type="nucleotide sequence ID" value="NZ_RCXN01000003.1"/>
</dbReference>
<proteinExistence type="inferred from homology"/>
<dbReference type="AlphaFoldDB" id="A0A642HSQ9"/>
<dbReference type="HAMAP" id="MF_01376">
    <property type="entry name" value="PhnW_aminotrans_5"/>
    <property type="match status" value="1"/>
</dbReference>
<dbReference type="Proteomes" id="UP000460666">
    <property type="component" value="Unassembled WGS sequence"/>
</dbReference>
<dbReference type="NCBIfam" id="TIGR02326">
    <property type="entry name" value="transamin_PhnW"/>
    <property type="match status" value="1"/>
</dbReference>
<feature type="domain" description="Aminotransferase class V" evidence="10">
    <location>
        <begin position="59"/>
        <end position="329"/>
    </location>
</feature>
<dbReference type="GO" id="GO:0047304">
    <property type="term" value="F:2-aminoethylphosphonate-pyruvate transaminase activity"/>
    <property type="evidence" value="ECO:0007669"/>
    <property type="project" value="UniProtKB-UniRule"/>
</dbReference>
<dbReference type="Gene3D" id="3.90.1150.10">
    <property type="entry name" value="Aspartate Aminotransferase, domain 1"/>
    <property type="match status" value="1"/>
</dbReference>
<dbReference type="EMBL" id="VWCJ01000002">
    <property type="protein sequence ID" value="KAA5000839.1"/>
    <property type="molecule type" value="Genomic_DNA"/>
</dbReference>
<evidence type="ECO:0000256" key="1">
    <source>
        <dbReference type="ARBA" id="ARBA00001933"/>
    </source>
</evidence>
<evidence type="ECO:0000256" key="6">
    <source>
        <dbReference type="ARBA" id="ARBA00049460"/>
    </source>
</evidence>
<feature type="modified residue" description="N6-(pyridoxal phosphate)lysine" evidence="7 9">
    <location>
        <position position="193"/>
    </location>
</feature>
<evidence type="ECO:0000256" key="5">
    <source>
        <dbReference type="ARBA" id="ARBA00023317"/>
    </source>
</evidence>